<evidence type="ECO:0000256" key="1">
    <source>
        <dbReference type="ARBA" id="ARBA00009981"/>
    </source>
</evidence>
<dbReference type="AlphaFoldDB" id="A0A9X3D5Q0"/>
<name>A0A9X3D5Q0_9ACTN</name>
<evidence type="ECO:0000313" key="3">
    <source>
        <dbReference type="EMBL" id="MCX2965376.1"/>
    </source>
</evidence>
<dbReference type="InterPro" id="IPR006442">
    <property type="entry name" value="Antitoxin_Phd/YefM"/>
</dbReference>
<dbReference type="Proteomes" id="UP001143347">
    <property type="component" value="Unassembled WGS sequence"/>
</dbReference>
<comment type="similarity">
    <text evidence="1 2">Belongs to the phD/YefM antitoxin family.</text>
</comment>
<dbReference type="Pfam" id="PF02604">
    <property type="entry name" value="PhdYeFM_antitox"/>
    <property type="match status" value="1"/>
</dbReference>
<dbReference type="InterPro" id="IPR036165">
    <property type="entry name" value="YefM-like_sf"/>
</dbReference>
<dbReference type="Gene3D" id="1.10.1220.170">
    <property type="match status" value="1"/>
</dbReference>
<accession>A0A9X3D5Q0</accession>
<dbReference type="Gene3D" id="3.40.1620.10">
    <property type="entry name" value="YefM-like domain"/>
    <property type="match status" value="1"/>
</dbReference>
<dbReference type="NCBIfam" id="TIGR01552">
    <property type="entry name" value="phd_fam"/>
    <property type="match status" value="1"/>
</dbReference>
<keyword evidence="4" id="KW-1185">Reference proteome</keyword>
<protein>
    <recommendedName>
        <fullName evidence="2">Antitoxin</fullName>
    </recommendedName>
</protein>
<proteinExistence type="inferred from homology"/>
<dbReference type="RefSeq" id="WP_235724931.1">
    <property type="nucleotide sequence ID" value="NZ_JAPKFM010000015.1"/>
</dbReference>
<dbReference type="EMBL" id="JAPKFM010000015">
    <property type="protein sequence ID" value="MCX2965376.1"/>
    <property type="molecule type" value="Genomic_DNA"/>
</dbReference>
<gene>
    <name evidence="3" type="ORF">OSB52_14865</name>
</gene>
<evidence type="ECO:0000313" key="4">
    <source>
        <dbReference type="Proteomes" id="UP001143347"/>
    </source>
</evidence>
<dbReference type="SUPFAM" id="SSF143120">
    <property type="entry name" value="YefM-like"/>
    <property type="match status" value="1"/>
</dbReference>
<organism evidence="3 4">
    <name type="scientific">Gordonia aquimaris</name>
    <dbReference type="NCBI Taxonomy" id="2984863"/>
    <lineage>
        <taxon>Bacteria</taxon>
        <taxon>Bacillati</taxon>
        <taxon>Actinomycetota</taxon>
        <taxon>Actinomycetes</taxon>
        <taxon>Mycobacteriales</taxon>
        <taxon>Gordoniaceae</taxon>
        <taxon>Gordonia</taxon>
    </lineage>
</organism>
<dbReference type="PANTHER" id="PTHR33713:SF10">
    <property type="entry name" value="ANTITOXIN YAFN"/>
    <property type="match status" value="1"/>
</dbReference>
<evidence type="ECO:0000256" key="2">
    <source>
        <dbReference type="RuleBase" id="RU362080"/>
    </source>
</evidence>
<sequence>MTTVPLGEAKDKLSALVDSAESTHDIITITKHGKPAAVLMSADDLESLHETIHWLSRRGTADAVAGADDEHAAGHTISLDDLRAEHGLPPR</sequence>
<dbReference type="PANTHER" id="PTHR33713">
    <property type="entry name" value="ANTITOXIN YAFN-RELATED"/>
    <property type="match status" value="1"/>
</dbReference>
<reference evidence="3" key="1">
    <citation type="submission" date="2022-10" db="EMBL/GenBank/DDBJ databases">
        <title>WGS of marine actinomycetes from Thailand.</title>
        <authorList>
            <person name="Thawai C."/>
        </authorList>
    </citation>
    <scope>NUCLEOTIDE SEQUENCE</scope>
    <source>
        <strain evidence="3">SW21</strain>
    </source>
</reference>
<comment type="function">
    <text evidence="2">Antitoxin component of a type II toxin-antitoxin (TA) system.</text>
</comment>
<dbReference type="InterPro" id="IPR051405">
    <property type="entry name" value="phD/YefM_antitoxin"/>
</dbReference>
<comment type="caution">
    <text evidence="3">The sequence shown here is derived from an EMBL/GenBank/DDBJ whole genome shotgun (WGS) entry which is preliminary data.</text>
</comment>